<dbReference type="InterPro" id="IPR029151">
    <property type="entry name" value="Sensor-like_sf"/>
</dbReference>
<keyword evidence="12" id="KW-0902">Two-component regulatory system</keyword>
<dbReference type="InterPro" id="IPR017055">
    <property type="entry name" value="Sig_transdc_His_kinase_DctB"/>
</dbReference>
<evidence type="ECO:0000256" key="2">
    <source>
        <dbReference type="ARBA" id="ARBA00004651"/>
    </source>
</evidence>
<dbReference type="PANTHER" id="PTHR43065:SF46">
    <property type="entry name" value="C4-DICARBOXYLATE TRANSPORT SENSOR PROTEIN DCTB"/>
    <property type="match status" value="1"/>
</dbReference>
<evidence type="ECO:0000313" key="18">
    <source>
        <dbReference type="Proteomes" id="UP001528672"/>
    </source>
</evidence>
<dbReference type="EC" id="2.7.13.3" evidence="3"/>
<dbReference type="InterPro" id="IPR033479">
    <property type="entry name" value="dCache_1"/>
</dbReference>
<dbReference type="CDD" id="cd00082">
    <property type="entry name" value="HisKA"/>
    <property type="match status" value="1"/>
</dbReference>
<dbReference type="CDD" id="cd12914">
    <property type="entry name" value="PDC1_DGC_like"/>
    <property type="match status" value="1"/>
</dbReference>
<dbReference type="InterPro" id="IPR005467">
    <property type="entry name" value="His_kinase_dom"/>
</dbReference>
<keyword evidence="11 15" id="KW-1133">Transmembrane helix</keyword>
<feature type="coiled-coil region" evidence="14">
    <location>
        <begin position="335"/>
        <end position="390"/>
    </location>
</feature>
<dbReference type="Gene3D" id="3.30.450.20">
    <property type="entry name" value="PAS domain"/>
    <property type="match status" value="2"/>
</dbReference>
<dbReference type="SUPFAM" id="SSF47384">
    <property type="entry name" value="Homodimeric domain of signal transducing histidine kinase"/>
    <property type="match status" value="1"/>
</dbReference>
<evidence type="ECO:0000259" key="16">
    <source>
        <dbReference type="PROSITE" id="PS50109"/>
    </source>
</evidence>
<dbReference type="InterPro" id="IPR003661">
    <property type="entry name" value="HisK_dim/P_dom"/>
</dbReference>
<dbReference type="InterPro" id="IPR036097">
    <property type="entry name" value="HisK_dim/P_sf"/>
</dbReference>
<dbReference type="PANTHER" id="PTHR43065">
    <property type="entry name" value="SENSOR HISTIDINE KINASE"/>
    <property type="match status" value="1"/>
</dbReference>
<dbReference type="PIRSF" id="PIRSF036431">
    <property type="entry name" value="STHK_DctB"/>
    <property type="match status" value="1"/>
</dbReference>
<dbReference type="Gene3D" id="3.30.565.10">
    <property type="entry name" value="Histidine kinase-like ATPase, C-terminal domain"/>
    <property type="match status" value="1"/>
</dbReference>
<comment type="catalytic activity">
    <reaction evidence="1">
        <text>ATP + protein L-histidine = ADP + protein N-phospho-L-histidine.</text>
        <dbReference type="EC" id="2.7.13.3"/>
    </reaction>
</comment>
<evidence type="ECO:0000256" key="4">
    <source>
        <dbReference type="ARBA" id="ARBA00022475"/>
    </source>
</evidence>
<evidence type="ECO:0000256" key="14">
    <source>
        <dbReference type="SAM" id="Coils"/>
    </source>
</evidence>
<protein>
    <recommendedName>
        <fullName evidence="3">histidine kinase</fullName>
        <ecNumber evidence="3">2.7.13.3</ecNumber>
    </recommendedName>
</protein>
<evidence type="ECO:0000256" key="10">
    <source>
        <dbReference type="ARBA" id="ARBA00022840"/>
    </source>
</evidence>
<dbReference type="Gene3D" id="1.10.287.130">
    <property type="match status" value="1"/>
</dbReference>
<keyword evidence="6" id="KW-0808">Transferase</keyword>
<keyword evidence="14" id="KW-0175">Coiled coil</keyword>
<evidence type="ECO:0000256" key="11">
    <source>
        <dbReference type="ARBA" id="ARBA00022989"/>
    </source>
</evidence>
<dbReference type="InterPro" id="IPR036890">
    <property type="entry name" value="HATPase_C_sf"/>
</dbReference>
<feature type="transmembrane region" description="Helical" evidence="15">
    <location>
        <begin position="305"/>
        <end position="329"/>
    </location>
</feature>
<dbReference type="Pfam" id="PF02743">
    <property type="entry name" value="dCache_1"/>
    <property type="match status" value="1"/>
</dbReference>
<name>A0ABT5MJ10_9BURK</name>
<dbReference type="SMART" id="SM00387">
    <property type="entry name" value="HATPase_c"/>
    <property type="match status" value="1"/>
</dbReference>
<dbReference type="InterPro" id="IPR004358">
    <property type="entry name" value="Sig_transdc_His_kin-like_C"/>
</dbReference>
<organism evidence="17 18">
    <name type="scientific">Curvibacter microcysteis</name>
    <dbReference type="NCBI Taxonomy" id="3026419"/>
    <lineage>
        <taxon>Bacteria</taxon>
        <taxon>Pseudomonadati</taxon>
        <taxon>Pseudomonadota</taxon>
        <taxon>Betaproteobacteria</taxon>
        <taxon>Burkholderiales</taxon>
        <taxon>Comamonadaceae</taxon>
        <taxon>Curvibacter</taxon>
    </lineage>
</organism>
<dbReference type="SMART" id="SM00388">
    <property type="entry name" value="HisKA"/>
    <property type="match status" value="1"/>
</dbReference>
<dbReference type="Pfam" id="PF02518">
    <property type="entry name" value="HATPase_c"/>
    <property type="match status" value="1"/>
</dbReference>
<dbReference type="RefSeq" id="WP_273927575.1">
    <property type="nucleotide sequence ID" value="NZ_JAQSIO010000005.1"/>
</dbReference>
<dbReference type="SUPFAM" id="SSF55874">
    <property type="entry name" value="ATPase domain of HSP90 chaperone/DNA topoisomerase II/histidine kinase"/>
    <property type="match status" value="1"/>
</dbReference>
<dbReference type="InterPro" id="IPR003594">
    <property type="entry name" value="HATPase_dom"/>
</dbReference>
<keyword evidence="5" id="KW-0597">Phosphoprotein</keyword>
<dbReference type="PROSITE" id="PS50109">
    <property type="entry name" value="HIS_KIN"/>
    <property type="match status" value="1"/>
</dbReference>
<keyword evidence="18" id="KW-1185">Reference proteome</keyword>
<evidence type="ECO:0000256" key="13">
    <source>
        <dbReference type="ARBA" id="ARBA00023136"/>
    </source>
</evidence>
<evidence type="ECO:0000313" key="17">
    <source>
        <dbReference type="EMBL" id="MDD0815882.1"/>
    </source>
</evidence>
<evidence type="ECO:0000256" key="7">
    <source>
        <dbReference type="ARBA" id="ARBA00022692"/>
    </source>
</evidence>
<gene>
    <name evidence="17" type="ORF">PSQ39_14695</name>
</gene>
<keyword evidence="13 15" id="KW-0472">Membrane</keyword>
<evidence type="ECO:0000256" key="8">
    <source>
        <dbReference type="ARBA" id="ARBA00022741"/>
    </source>
</evidence>
<keyword evidence="7 15" id="KW-0812">Transmembrane</keyword>
<dbReference type="PRINTS" id="PR00344">
    <property type="entry name" value="BCTRLSENSOR"/>
</dbReference>
<evidence type="ECO:0000256" key="5">
    <source>
        <dbReference type="ARBA" id="ARBA00022553"/>
    </source>
</evidence>
<proteinExistence type="predicted"/>
<keyword evidence="10 17" id="KW-0067">ATP-binding</keyword>
<evidence type="ECO:0000256" key="9">
    <source>
        <dbReference type="ARBA" id="ARBA00022777"/>
    </source>
</evidence>
<dbReference type="Proteomes" id="UP001528672">
    <property type="component" value="Unassembled WGS sequence"/>
</dbReference>
<dbReference type="EMBL" id="JAQSIO010000005">
    <property type="protein sequence ID" value="MDD0815882.1"/>
    <property type="molecule type" value="Genomic_DNA"/>
</dbReference>
<keyword evidence="8" id="KW-0547">Nucleotide-binding</keyword>
<evidence type="ECO:0000256" key="15">
    <source>
        <dbReference type="SAM" id="Phobius"/>
    </source>
</evidence>
<comment type="subcellular location">
    <subcellularLocation>
        <location evidence="2">Cell membrane</location>
        <topology evidence="2">Multi-pass membrane protein</topology>
    </subcellularLocation>
</comment>
<evidence type="ECO:0000256" key="1">
    <source>
        <dbReference type="ARBA" id="ARBA00000085"/>
    </source>
</evidence>
<dbReference type="SUPFAM" id="SSF103190">
    <property type="entry name" value="Sensory domain-like"/>
    <property type="match status" value="1"/>
</dbReference>
<keyword evidence="4" id="KW-1003">Cell membrane</keyword>
<dbReference type="GO" id="GO:0005524">
    <property type="term" value="F:ATP binding"/>
    <property type="evidence" value="ECO:0007669"/>
    <property type="project" value="UniProtKB-KW"/>
</dbReference>
<evidence type="ECO:0000256" key="6">
    <source>
        <dbReference type="ARBA" id="ARBA00022679"/>
    </source>
</evidence>
<sequence>MSRRAPRRILASLGFALALLTVAWAAYEVAERFGVSALSQNTAHRFELYSSSLQNELRRNEHLPTLVSLNADVKALMLKPQDAALRFQVNRYLQTVSERTGVAAIYVMNRQGLTLAASNWNQAVSFIDMNFAYRPYFQQALMGQPGRFYGIGTVSREAGFYFARGIERGDQIEGVVAVKVNLDKLDSSWQQPGEKVLVADGSGVVFLASEPAWKFKTVGPLSPDTLKRLEATRQYTEAGALAPLGLIEQEVFQDGTSLVNFVDARDDGPPHYTTMGRASYLSRRQPIPGTDWFLYVFSETAYSRVLAEICAAVAALTFTLSVVVFLYFLQRRRFMRDELLAKAALQRANDELEEKVELRTEDLLDANSQLQTEITERKRAEETLKATLDELVHAAKMAALGKIATGITHELNQPLAALRTLSANTRVFMERGDQATAESNLEMIEHLAEHMGKITSQLKRFARKSLAESRPINVVTAMNNAAFLLAQVTRERQTEISLQSESEVLLALCDSNRLEQVLVNLLSNALDAVARCDHRLIEVRAHRENEGVTLEVHDSGEGLSEQAIQHLFEPFFTTKEQGAGLGLGLAISADILREFGGILTATSSPLGGAMFIINLPGANLSRDEALHV</sequence>
<feature type="domain" description="Histidine kinase" evidence="16">
    <location>
        <begin position="406"/>
        <end position="619"/>
    </location>
</feature>
<reference evidence="17 18" key="1">
    <citation type="submission" date="2023-02" db="EMBL/GenBank/DDBJ databases">
        <title>Bacterial whole genome sequence for Curvibacter sp. HBC28.</title>
        <authorList>
            <person name="Le V."/>
            <person name="Ko S.-R."/>
            <person name="Ahn C.-Y."/>
            <person name="Oh H.-M."/>
        </authorList>
    </citation>
    <scope>NUCLEOTIDE SEQUENCE [LARGE SCALE GENOMIC DNA]</scope>
    <source>
        <strain evidence="17 18">HBC28</strain>
    </source>
</reference>
<accession>A0ABT5MJ10</accession>
<keyword evidence="9" id="KW-0418">Kinase</keyword>
<comment type="caution">
    <text evidence="17">The sequence shown here is derived from an EMBL/GenBank/DDBJ whole genome shotgun (WGS) entry which is preliminary data.</text>
</comment>
<evidence type="ECO:0000256" key="12">
    <source>
        <dbReference type="ARBA" id="ARBA00023012"/>
    </source>
</evidence>
<evidence type="ECO:0000256" key="3">
    <source>
        <dbReference type="ARBA" id="ARBA00012438"/>
    </source>
</evidence>